<evidence type="ECO:0000256" key="5">
    <source>
        <dbReference type="ARBA" id="ARBA00022692"/>
    </source>
</evidence>
<dbReference type="PANTHER" id="PTHR30269:SF0">
    <property type="entry name" value="MEMBRANE TRANSPORTER PROTEIN YFCA-RELATED"/>
    <property type="match status" value="1"/>
</dbReference>
<feature type="transmembrane region" description="Helical" evidence="8">
    <location>
        <begin position="157"/>
        <end position="184"/>
    </location>
</feature>
<dbReference type="InterPro" id="IPR002781">
    <property type="entry name" value="TM_pro_TauE-like"/>
</dbReference>
<evidence type="ECO:0000313" key="9">
    <source>
        <dbReference type="EMBL" id="NYD35943.1"/>
    </source>
</evidence>
<evidence type="ECO:0000256" key="3">
    <source>
        <dbReference type="ARBA" id="ARBA00022448"/>
    </source>
</evidence>
<dbReference type="AlphaFoldDB" id="A0A7Y9DUV0"/>
<proteinExistence type="inferred from homology"/>
<dbReference type="Proteomes" id="UP000535890">
    <property type="component" value="Unassembled WGS sequence"/>
</dbReference>
<gene>
    <name evidence="9" type="ORF">BJ983_002045</name>
</gene>
<evidence type="ECO:0000256" key="8">
    <source>
        <dbReference type="RuleBase" id="RU363041"/>
    </source>
</evidence>
<feature type="transmembrane region" description="Helical" evidence="8">
    <location>
        <begin position="6"/>
        <end position="38"/>
    </location>
</feature>
<feature type="transmembrane region" description="Helical" evidence="8">
    <location>
        <begin position="219"/>
        <end position="239"/>
    </location>
</feature>
<dbReference type="EMBL" id="JACCBN010000001">
    <property type="protein sequence ID" value="NYD35943.1"/>
    <property type="molecule type" value="Genomic_DNA"/>
</dbReference>
<dbReference type="GO" id="GO:0005886">
    <property type="term" value="C:plasma membrane"/>
    <property type="evidence" value="ECO:0007669"/>
    <property type="project" value="UniProtKB-SubCell"/>
</dbReference>
<keyword evidence="3" id="KW-0813">Transport</keyword>
<feature type="transmembrane region" description="Helical" evidence="8">
    <location>
        <begin position="196"/>
        <end position="213"/>
    </location>
</feature>
<reference evidence="9 10" key="1">
    <citation type="submission" date="2020-07" db="EMBL/GenBank/DDBJ databases">
        <title>Sequencing the genomes of 1000 actinobacteria strains.</title>
        <authorList>
            <person name="Klenk H.-P."/>
        </authorList>
    </citation>
    <scope>NUCLEOTIDE SEQUENCE [LARGE SCALE GENOMIC DNA]</scope>
    <source>
        <strain evidence="9 10">DSM 45772</strain>
    </source>
</reference>
<dbReference type="InterPro" id="IPR052017">
    <property type="entry name" value="TSUP"/>
</dbReference>
<accession>A0A7Y9DUV0</accession>
<dbReference type="PANTHER" id="PTHR30269">
    <property type="entry name" value="TRANSMEMBRANE PROTEIN YFCA"/>
    <property type="match status" value="1"/>
</dbReference>
<name>A0A7Y9DUV0_9PSEU</name>
<dbReference type="RefSeq" id="WP_179793696.1">
    <property type="nucleotide sequence ID" value="NZ_BAABHP010000007.1"/>
</dbReference>
<evidence type="ECO:0000256" key="4">
    <source>
        <dbReference type="ARBA" id="ARBA00022475"/>
    </source>
</evidence>
<evidence type="ECO:0000313" key="10">
    <source>
        <dbReference type="Proteomes" id="UP000535890"/>
    </source>
</evidence>
<evidence type="ECO:0000256" key="1">
    <source>
        <dbReference type="ARBA" id="ARBA00004651"/>
    </source>
</evidence>
<organism evidence="9 10">
    <name type="scientific">Actinomycetospora corticicola</name>
    <dbReference type="NCBI Taxonomy" id="663602"/>
    <lineage>
        <taxon>Bacteria</taxon>
        <taxon>Bacillati</taxon>
        <taxon>Actinomycetota</taxon>
        <taxon>Actinomycetes</taxon>
        <taxon>Pseudonocardiales</taxon>
        <taxon>Pseudonocardiaceae</taxon>
        <taxon>Actinomycetospora</taxon>
    </lineage>
</organism>
<keyword evidence="5 8" id="KW-0812">Transmembrane</keyword>
<comment type="similarity">
    <text evidence="2 8">Belongs to the 4-toluene sulfonate uptake permease (TSUP) (TC 2.A.102) family.</text>
</comment>
<evidence type="ECO:0000256" key="7">
    <source>
        <dbReference type="ARBA" id="ARBA00023136"/>
    </source>
</evidence>
<protein>
    <recommendedName>
        <fullName evidence="8">Probable membrane transporter protein</fullName>
    </recommendedName>
</protein>
<keyword evidence="6 8" id="KW-1133">Transmembrane helix</keyword>
<keyword evidence="10" id="KW-1185">Reference proteome</keyword>
<keyword evidence="4 8" id="KW-1003">Cell membrane</keyword>
<comment type="caution">
    <text evidence="9">The sequence shown here is derived from an EMBL/GenBank/DDBJ whole genome shotgun (WGS) entry which is preliminary data.</text>
</comment>
<feature type="transmembrane region" description="Helical" evidence="8">
    <location>
        <begin position="246"/>
        <end position="264"/>
    </location>
</feature>
<evidence type="ECO:0000256" key="2">
    <source>
        <dbReference type="ARBA" id="ARBA00009142"/>
    </source>
</evidence>
<comment type="subcellular location">
    <subcellularLocation>
        <location evidence="1 8">Cell membrane</location>
        <topology evidence="1 8">Multi-pass membrane protein</topology>
    </subcellularLocation>
</comment>
<evidence type="ECO:0000256" key="6">
    <source>
        <dbReference type="ARBA" id="ARBA00022989"/>
    </source>
</evidence>
<feature type="transmembrane region" description="Helical" evidence="8">
    <location>
        <begin position="83"/>
        <end position="116"/>
    </location>
</feature>
<dbReference type="Pfam" id="PF01925">
    <property type="entry name" value="TauE"/>
    <property type="match status" value="1"/>
</dbReference>
<sequence>MTDPSVLQIVLLVVLGLIAGAVNAVAGGGSLIVFPILLAVGLPPLQANVTNSVAQWPGYAGSTISARDDLAGQRRRATLTSVVAVLGSALGCTLLLVLPASVFDAIVPVLVLLASLTLGFQPQLKRASAAAARRRRDRQGTAEHEVPDQRYPVLLPVVFLACVYGGYFGGALGVILIAVLSLLVNDTLQRLNALKVLLSLVTASATVVIFALFAPVNWFAVLLLAPSTLVGGYLGILVAKRMPDAVLRWSVVVLGVAVAIYLFLKG</sequence>
<keyword evidence="7 8" id="KW-0472">Membrane</keyword>